<dbReference type="PANTHER" id="PTHR43157">
    <property type="entry name" value="PHOSPHATIDYLINOSITOL-GLYCAN BIOSYNTHESIS CLASS F PROTEIN-RELATED"/>
    <property type="match status" value="1"/>
</dbReference>
<proteinExistence type="predicted"/>
<dbReference type="SMART" id="SM00822">
    <property type="entry name" value="PKS_KR"/>
    <property type="match status" value="1"/>
</dbReference>
<dbReference type="Proteomes" id="UP000192448">
    <property type="component" value="Unassembled WGS sequence"/>
</dbReference>
<comment type="caution">
    <text evidence="4">The sequence shown here is derived from an EMBL/GenBank/DDBJ whole genome shotgun (WGS) entry which is preliminary data.</text>
</comment>
<dbReference type="InterPro" id="IPR036291">
    <property type="entry name" value="NAD(P)-bd_dom_sf"/>
</dbReference>
<dbReference type="AlphaFoldDB" id="A0A1X0AN20"/>
<feature type="domain" description="Ketoreductase" evidence="3">
    <location>
        <begin position="14"/>
        <end position="191"/>
    </location>
</feature>
<dbReference type="OrthoDB" id="4449798at2"/>
<dbReference type="Pfam" id="PF00106">
    <property type="entry name" value="adh_short"/>
    <property type="match status" value="1"/>
</dbReference>
<evidence type="ECO:0000256" key="1">
    <source>
        <dbReference type="ARBA" id="ARBA00023002"/>
    </source>
</evidence>
<name>A0A1X0AN20_9MYCO</name>
<sequence length="315" mass="34481">MRRHELPRTHAAGRTYLVTGSTSGIGYFIAEQLARTGAHVILTARTAGKAELAQRAIRHSWPQAQLSTLSLDLADLSSVRAAAGHLATFADRLDGVVLNAGVLAQQTRRETVDGHELVYGTNHLGHFAFAAQIYPLLQNTLDSRIVTMSSYAARWATLDLTDLESSRAPYRGFATYKRSKLAQTIFAFELDRRLRRGQSSVSSLLAHPGGALDALSPKRPPMPVATTAQVLRARPLSLIAQGKDKAAWSAVRAVLDPQAHGGQLWGPRFLRSKGEPRQERPTAAMTDRVVAEQLWQLSEDATGVKWPSLSQPRRL</sequence>
<dbReference type="InterPro" id="IPR002347">
    <property type="entry name" value="SDR_fam"/>
</dbReference>
<dbReference type="Gene3D" id="3.40.50.720">
    <property type="entry name" value="NAD(P)-binding Rossmann-like Domain"/>
    <property type="match status" value="1"/>
</dbReference>
<dbReference type="STRING" id="1927124.BST13_25780"/>
<organism evidence="4 5">
    <name type="scientific">Mycobacterium aquaticum</name>
    <dbReference type="NCBI Taxonomy" id="1927124"/>
    <lineage>
        <taxon>Bacteria</taxon>
        <taxon>Bacillati</taxon>
        <taxon>Actinomycetota</taxon>
        <taxon>Actinomycetes</taxon>
        <taxon>Mycobacteriales</taxon>
        <taxon>Mycobacteriaceae</taxon>
        <taxon>Mycobacterium</taxon>
    </lineage>
</organism>
<dbReference type="InterPro" id="IPR057326">
    <property type="entry name" value="KR_dom"/>
</dbReference>
<accession>A0A1X0AN20</accession>
<dbReference type="PANTHER" id="PTHR43157:SF31">
    <property type="entry name" value="PHOSPHATIDYLINOSITOL-GLYCAN BIOSYNTHESIS CLASS F PROTEIN"/>
    <property type="match status" value="1"/>
</dbReference>
<evidence type="ECO:0000313" key="5">
    <source>
        <dbReference type="Proteomes" id="UP000192448"/>
    </source>
</evidence>
<keyword evidence="1" id="KW-0560">Oxidoreductase</keyword>
<keyword evidence="5" id="KW-1185">Reference proteome</keyword>
<gene>
    <name evidence="4" type="ORF">BST13_25780</name>
</gene>
<evidence type="ECO:0000256" key="2">
    <source>
        <dbReference type="SAM" id="MobiDB-lite"/>
    </source>
</evidence>
<protein>
    <recommendedName>
        <fullName evidence="3">Ketoreductase domain-containing protein</fullName>
    </recommendedName>
</protein>
<dbReference type="GO" id="GO:0016491">
    <property type="term" value="F:oxidoreductase activity"/>
    <property type="evidence" value="ECO:0007669"/>
    <property type="project" value="UniProtKB-KW"/>
</dbReference>
<evidence type="ECO:0000259" key="3">
    <source>
        <dbReference type="SMART" id="SM00822"/>
    </source>
</evidence>
<dbReference type="SUPFAM" id="SSF51735">
    <property type="entry name" value="NAD(P)-binding Rossmann-fold domains"/>
    <property type="match status" value="1"/>
</dbReference>
<evidence type="ECO:0000313" key="4">
    <source>
        <dbReference type="EMBL" id="ORA31305.1"/>
    </source>
</evidence>
<dbReference type="EMBL" id="MVHF01000032">
    <property type="protein sequence ID" value="ORA31305.1"/>
    <property type="molecule type" value="Genomic_DNA"/>
</dbReference>
<feature type="region of interest" description="Disordered" evidence="2">
    <location>
        <begin position="266"/>
        <end position="285"/>
    </location>
</feature>
<reference evidence="4 5" key="1">
    <citation type="submission" date="2017-02" db="EMBL/GenBank/DDBJ databases">
        <title>The new phylogeny of genus Mycobacterium.</title>
        <authorList>
            <person name="Tortoli E."/>
            <person name="Trovato A."/>
            <person name="Cirillo D.M."/>
        </authorList>
    </citation>
    <scope>NUCLEOTIDE SEQUENCE [LARGE SCALE GENOMIC DNA]</scope>
    <source>
        <strain evidence="4 5">RW6</strain>
    </source>
</reference>
<dbReference type="PRINTS" id="PR00081">
    <property type="entry name" value="GDHRDH"/>
</dbReference>